<organism evidence="2 3">
    <name type="scientific">Dinoponera quadriceps</name>
    <name type="common">South American ant</name>
    <dbReference type="NCBI Taxonomy" id="609295"/>
    <lineage>
        <taxon>Eukaryota</taxon>
        <taxon>Metazoa</taxon>
        <taxon>Ecdysozoa</taxon>
        <taxon>Arthropoda</taxon>
        <taxon>Hexapoda</taxon>
        <taxon>Insecta</taxon>
        <taxon>Pterygota</taxon>
        <taxon>Neoptera</taxon>
        <taxon>Endopterygota</taxon>
        <taxon>Hymenoptera</taxon>
        <taxon>Apocrita</taxon>
        <taxon>Aculeata</taxon>
        <taxon>Formicoidea</taxon>
        <taxon>Formicidae</taxon>
        <taxon>Ponerinae</taxon>
        <taxon>Ponerini</taxon>
        <taxon>Dinoponera</taxon>
    </lineage>
</organism>
<dbReference type="SUPFAM" id="SSF46938">
    <property type="entry name" value="CRAL/TRIO N-terminal domain"/>
    <property type="match status" value="1"/>
</dbReference>
<dbReference type="InterPro" id="IPR036273">
    <property type="entry name" value="CRAL/TRIO_N_dom_sf"/>
</dbReference>
<dbReference type="PANTHER" id="PTHR10174:SF213">
    <property type="entry name" value="CRAL-TRIO DOMAIN-CONTAINING PROTEIN"/>
    <property type="match status" value="1"/>
</dbReference>
<dbReference type="PROSITE" id="PS50191">
    <property type="entry name" value="CRAL_TRIO"/>
    <property type="match status" value="1"/>
</dbReference>
<feature type="domain" description="CRAL-TRIO" evidence="1">
    <location>
        <begin position="100"/>
        <end position="263"/>
    </location>
</feature>
<name>A0A6P3X6S3_DINQU</name>
<proteinExistence type="predicted"/>
<dbReference type="RefSeq" id="XP_014473998.1">
    <property type="nucleotide sequence ID" value="XM_014618512.1"/>
</dbReference>
<dbReference type="KEGG" id="dqu:106744085"/>
<dbReference type="PANTHER" id="PTHR10174">
    <property type="entry name" value="ALPHA-TOCOPHEROL TRANSFER PROTEIN-RELATED"/>
    <property type="match status" value="1"/>
</dbReference>
<dbReference type="AlphaFoldDB" id="A0A6P3X6S3"/>
<evidence type="ECO:0000313" key="3">
    <source>
        <dbReference type="RefSeq" id="XP_014473998.1"/>
    </source>
</evidence>
<dbReference type="InterPro" id="IPR001251">
    <property type="entry name" value="CRAL-TRIO_dom"/>
</dbReference>
<evidence type="ECO:0000313" key="2">
    <source>
        <dbReference type="Proteomes" id="UP000515204"/>
    </source>
</evidence>
<dbReference type="Gene3D" id="3.40.525.10">
    <property type="entry name" value="CRAL-TRIO lipid binding domain"/>
    <property type="match status" value="1"/>
</dbReference>
<dbReference type="GO" id="GO:1902936">
    <property type="term" value="F:phosphatidylinositol bisphosphate binding"/>
    <property type="evidence" value="ECO:0007669"/>
    <property type="project" value="TreeGrafter"/>
</dbReference>
<keyword evidence="2" id="KW-1185">Reference proteome</keyword>
<sequence length="317" mass="37047">MGWKRKLNFATMTEYIMPIRYVSMEEEFKRNPELKMSDLQMLKDWMDKQPHLPDIPILYLIIFLHSNYYHIEPTKSTIENFFTVRWRMPEVFYNRDPVAWKELRKAFTVVALILLQQRTKENYIMIFGKLLDTNPSRYNYVETLKYLFMTCEVQNITEGTSSGQVIVFDATGFSLGHVGRMNLMLLKKILFFVQEEGAPVRLKVIHVLNAIPAAETLLNMLKPFMKANLLNIVHFHANIKSAEEFLPIEALPNEMGGKAGPLKDLVDMNIKLLEEFRPWFLQDERILRVNESLRVGKFQAADDLFGVDGSFKKLEID</sequence>
<gene>
    <name evidence="3" type="primary">LOC106744085</name>
</gene>
<dbReference type="SUPFAM" id="SSF52087">
    <property type="entry name" value="CRAL/TRIO domain"/>
    <property type="match status" value="1"/>
</dbReference>
<dbReference type="GeneID" id="106744085"/>
<dbReference type="CDD" id="cd00170">
    <property type="entry name" value="SEC14"/>
    <property type="match status" value="1"/>
</dbReference>
<dbReference type="OrthoDB" id="6432525at2759"/>
<dbReference type="Proteomes" id="UP000515204">
    <property type="component" value="Unplaced"/>
</dbReference>
<evidence type="ECO:0000259" key="1">
    <source>
        <dbReference type="PROSITE" id="PS50191"/>
    </source>
</evidence>
<dbReference type="PRINTS" id="PR00180">
    <property type="entry name" value="CRETINALDHBP"/>
</dbReference>
<reference evidence="3" key="1">
    <citation type="submission" date="2025-08" db="UniProtKB">
        <authorList>
            <consortium name="RefSeq"/>
        </authorList>
    </citation>
    <scope>IDENTIFICATION</scope>
</reference>
<protein>
    <submittedName>
        <fullName evidence="3">Alpha-tocopherol transfer protein-like isoform X1</fullName>
    </submittedName>
</protein>
<dbReference type="GO" id="GO:0016020">
    <property type="term" value="C:membrane"/>
    <property type="evidence" value="ECO:0007669"/>
    <property type="project" value="TreeGrafter"/>
</dbReference>
<accession>A0A6P3X6S3</accession>
<dbReference type="InterPro" id="IPR036865">
    <property type="entry name" value="CRAL-TRIO_dom_sf"/>
</dbReference>
<dbReference type="Pfam" id="PF00650">
    <property type="entry name" value="CRAL_TRIO"/>
    <property type="match status" value="1"/>
</dbReference>